<name>E0XST4_9PROT</name>
<feature type="transmembrane region" description="Helical" evidence="1">
    <location>
        <begin position="12"/>
        <end position="33"/>
    </location>
</feature>
<keyword evidence="1" id="KW-0812">Transmembrane</keyword>
<evidence type="ECO:0008006" key="3">
    <source>
        <dbReference type="Google" id="ProtNLM"/>
    </source>
</evidence>
<proteinExistence type="predicted"/>
<feature type="transmembrane region" description="Helical" evidence="1">
    <location>
        <begin position="66"/>
        <end position="84"/>
    </location>
</feature>
<dbReference type="AlphaFoldDB" id="E0XST4"/>
<feature type="transmembrane region" description="Helical" evidence="1">
    <location>
        <begin position="96"/>
        <end position="115"/>
    </location>
</feature>
<accession>E0XST4</accession>
<protein>
    <recommendedName>
        <fullName evidence="3">ABC-type cobalt transport system, permease component CbiQ and related transporters</fullName>
    </recommendedName>
</protein>
<keyword evidence="1" id="KW-0472">Membrane</keyword>
<sequence length="207" mass="23876">MISSHLKNTTWLHKIPAGVKLFFLSIITFASSLISEVQIILILLSLLVFVISTLGYQALLKLKNIVMTFGFFVFVLGFFQFFIVGFEKALVTSLKMFFIIIFADVVNITTSFTSLRRVVYKVLSLFKVFGLNRKRVSLTMTLSLRMIQLYVSLWKKLELSLLSRIHPNQSNARISNNLIKKIIPPFLYQTKVMTLRTKDCLQARIQR</sequence>
<organism evidence="2">
    <name type="scientific">uncultured beta proteobacterium HF0130_04F21</name>
    <dbReference type="NCBI Taxonomy" id="710819"/>
    <lineage>
        <taxon>Bacteria</taxon>
        <taxon>Pseudomonadati</taxon>
        <taxon>Pseudomonadota</taxon>
        <taxon>Betaproteobacteria</taxon>
        <taxon>Nitrosomonadales</taxon>
        <taxon>Nitrosomonadaceae</taxon>
        <taxon>environmental samples</taxon>
    </lineage>
</organism>
<reference evidence="2" key="1">
    <citation type="journal article" date="2011" name="Environ. Microbiol.">
        <title>Time-series analyses of Monterey Bay coastal microbial picoplankton using a 'genome proxy' microarray.</title>
        <authorList>
            <person name="Rich V.I."/>
            <person name="Pham V.D."/>
            <person name="Eppley J."/>
            <person name="Shi Y."/>
            <person name="DeLong E.F."/>
        </authorList>
    </citation>
    <scope>NUCLEOTIDE SEQUENCE</scope>
</reference>
<evidence type="ECO:0000313" key="2">
    <source>
        <dbReference type="EMBL" id="ADI17488.1"/>
    </source>
</evidence>
<dbReference type="EMBL" id="GU474866">
    <property type="protein sequence ID" value="ADI17488.1"/>
    <property type="molecule type" value="Genomic_DNA"/>
</dbReference>
<keyword evidence="1" id="KW-1133">Transmembrane helix</keyword>
<evidence type="ECO:0000256" key="1">
    <source>
        <dbReference type="SAM" id="Phobius"/>
    </source>
</evidence>
<feature type="transmembrane region" description="Helical" evidence="1">
    <location>
        <begin position="39"/>
        <end position="59"/>
    </location>
</feature>